<dbReference type="GO" id="GO:0009522">
    <property type="term" value="C:photosystem I"/>
    <property type="evidence" value="ECO:0007669"/>
    <property type="project" value="UniProtKB-KW"/>
</dbReference>
<dbReference type="Pfam" id="PF00504">
    <property type="entry name" value="Chloroa_b-bind"/>
    <property type="match status" value="1"/>
</dbReference>
<keyword evidence="2 7" id="KW-0150">Chloroplast</keyword>
<feature type="binding site" evidence="6">
    <location>
        <position position="202"/>
    </location>
    <ligand>
        <name>chlorophyll a</name>
        <dbReference type="ChEBI" id="CHEBI:58416"/>
        <label>1</label>
    </ligand>
</feature>
<proteinExistence type="inferred from homology"/>
<comment type="similarity">
    <text evidence="7">Belongs to the light-harvesting chlorophyll a/b-binding (LHC) protein family.</text>
</comment>
<feature type="binding site" evidence="6">
    <location>
        <position position="199"/>
    </location>
    <ligand>
        <name>chlorophyll a</name>
        <dbReference type="ChEBI" id="CHEBI:58416"/>
        <label>1</label>
    </ligand>
</feature>
<dbReference type="GO" id="GO:0016168">
    <property type="term" value="F:chlorophyll binding"/>
    <property type="evidence" value="ECO:0007669"/>
    <property type="project" value="UniProtKB-KW"/>
</dbReference>
<gene>
    <name evidence="8" type="ORF">Vafri_14741</name>
</gene>
<feature type="binding site" evidence="6">
    <location>
        <position position="325"/>
    </location>
    <ligand>
        <name>chlorophyll a</name>
        <dbReference type="ChEBI" id="CHEBI:58416"/>
        <label>1</label>
    </ligand>
</feature>
<feature type="binding site" description="axial binding residue" evidence="6">
    <location>
        <position position="154"/>
    </location>
    <ligand>
        <name>chlorophyll b</name>
        <dbReference type="ChEBI" id="CHEBI:61721"/>
        <label>1</label>
    </ligand>
    <ligandPart>
        <name>Mg</name>
        <dbReference type="ChEBI" id="CHEBI:25107"/>
    </ligandPart>
</feature>
<dbReference type="GO" id="GO:0009523">
    <property type="term" value="C:photosystem II"/>
    <property type="evidence" value="ECO:0007669"/>
    <property type="project" value="UniProtKB-KW"/>
</dbReference>
<reference evidence="8" key="1">
    <citation type="journal article" date="2021" name="Proc. Natl. Acad. Sci. U.S.A.">
        <title>Three genomes in the algal genus Volvox reveal the fate of a haploid sex-determining region after a transition to homothallism.</title>
        <authorList>
            <person name="Yamamoto K."/>
            <person name="Hamaji T."/>
            <person name="Kawai-Toyooka H."/>
            <person name="Matsuzaki R."/>
            <person name="Takahashi F."/>
            <person name="Nishimura Y."/>
            <person name="Kawachi M."/>
            <person name="Noguchi H."/>
            <person name="Minakuchi Y."/>
            <person name="Umen J.G."/>
            <person name="Toyoda A."/>
            <person name="Nozaki H."/>
        </authorList>
    </citation>
    <scope>NUCLEOTIDE SEQUENCE</scope>
    <source>
        <strain evidence="8">NIES-3780</strain>
    </source>
</reference>
<evidence type="ECO:0000313" key="8">
    <source>
        <dbReference type="EMBL" id="GIL60084.1"/>
    </source>
</evidence>
<evidence type="ECO:0000256" key="7">
    <source>
        <dbReference type="RuleBase" id="RU363080"/>
    </source>
</evidence>
<evidence type="ECO:0000256" key="3">
    <source>
        <dbReference type="ARBA" id="ARBA00022531"/>
    </source>
</evidence>
<evidence type="ECO:0000256" key="2">
    <source>
        <dbReference type="ARBA" id="ARBA00022528"/>
    </source>
</evidence>
<keyword evidence="3 7" id="KW-0602">Photosynthesis</keyword>
<evidence type="ECO:0000313" key="9">
    <source>
        <dbReference type="Proteomes" id="UP000747399"/>
    </source>
</evidence>
<feature type="binding site" evidence="6">
    <location>
        <position position="330"/>
    </location>
    <ligand>
        <name>chlorophyll a</name>
        <dbReference type="ChEBI" id="CHEBI:58416"/>
        <label>1</label>
    </ligand>
</feature>
<sequence length="377" mass="41005">KIVTAIQIKGSLLQCVDMLTYSQLGTRGFPNSFVGITAFQHEVLRPGMAILSIPGWGAPMSRRDLQRTAVMSVDTTGSRSAMAAQPVIPLPFCASRICTSQSALRVKMMLLNRSAQAAFSGKAARPAKVNRARLVCRAEEKSIAKVDRSKDQLYVGASQSSLAYLDGSLPGDFGFDPLGLLDPVNSGGFIEPKWLQYSEVIHGRWAMLGAAGCIAPEILGAAGLIPEKTNIVWYESGVIPPAGSYDSYWADPYTIFFVEIVAMQFAELRRLQDFRYPGSMGKQYFLGLEKIFEGSGDPAYPGGPFFNLFNLGKTEAAMKELKLKEIKNGRLAMLAMLGYGAQATLTREGPFQNLLDHLADPVNNNILTNFGKAFGPQ</sequence>
<evidence type="ECO:0000256" key="5">
    <source>
        <dbReference type="ARBA" id="ARBA00022991"/>
    </source>
</evidence>
<dbReference type="InterPro" id="IPR001344">
    <property type="entry name" value="Chloro_AB-bd_pln"/>
</dbReference>
<dbReference type="Gene3D" id="1.10.3460.10">
    <property type="entry name" value="Chlorophyll a/b binding protein domain"/>
    <property type="match status" value="1"/>
</dbReference>
<name>A0A8J4BJK8_9CHLO</name>
<keyword evidence="5 7" id="KW-0157">Chromophore</keyword>
<keyword evidence="7" id="KW-0604">Photosystem II</keyword>
<feature type="binding site" evidence="6">
    <location>
        <position position="357"/>
    </location>
    <ligand>
        <name>chlorophyll a</name>
        <dbReference type="ChEBI" id="CHEBI:58416"/>
        <label>1</label>
    </ligand>
</feature>
<keyword evidence="7" id="KW-0603">Photosystem I</keyword>
<dbReference type="AlphaFoldDB" id="A0A8J4BJK8"/>
<dbReference type="SUPFAM" id="SSF103511">
    <property type="entry name" value="Chlorophyll a-b binding protein"/>
    <property type="match status" value="1"/>
</dbReference>
<accession>A0A8J4BJK8</accession>
<comment type="caution">
    <text evidence="8">The sequence shown here is derived from an EMBL/GenBank/DDBJ whole genome shotgun (WGS) entry which is preliminary data.</text>
</comment>
<evidence type="ECO:0000256" key="1">
    <source>
        <dbReference type="ARBA" id="ARBA00022494"/>
    </source>
</evidence>
<feature type="non-terminal residue" evidence="8">
    <location>
        <position position="377"/>
    </location>
</feature>
<feature type="binding site" evidence="6">
    <location>
        <position position="328"/>
    </location>
    <ligand>
        <name>chlorophyll a</name>
        <dbReference type="ChEBI" id="CHEBI:58416"/>
        <label>1</label>
    </ligand>
</feature>
<protein>
    <recommendedName>
        <fullName evidence="7">Chlorophyll a-b binding protein, chloroplastic</fullName>
    </recommendedName>
</protein>
<dbReference type="InterPro" id="IPR022796">
    <property type="entry name" value="Chloroa_b-bind"/>
</dbReference>
<comment type="function">
    <text evidence="7">The light-harvesting complex (LHC) functions as a light receptor, it captures and delivers excitation energy to photosystems with which it is closely associated.</text>
</comment>
<keyword evidence="4 7" id="KW-0934">Plastid</keyword>
<evidence type="ECO:0000256" key="6">
    <source>
        <dbReference type="PIRSR" id="PIRSR601344-1"/>
    </source>
</evidence>
<dbReference type="Proteomes" id="UP000747399">
    <property type="component" value="Unassembled WGS sequence"/>
</dbReference>
<keyword evidence="9" id="KW-1185">Reference proteome</keyword>
<comment type="subcellular location">
    <subcellularLocation>
        <location evidence="7">Plastid</location>
        <location evidence="7">Chloroplast thylakoid membrane</location>
    </subcellularLocation>
</comment>
<feature type="binding site" evidence="6">
    <location>
        <position position="342"/>
    </location>
    <ligand>
        <name>chlorophyll a</name>
        <dbReference type="ChEBI" id="CHEBI:58416"/>
        <label>1</label>
    </ligand>
</feature>
<dbReference type="GO" id="GO:0009765">
    <property type="term" value="P:photosynthesis, light harvesting"/>
    <property type="evidence" value="ECO:0007669"/>
    <property type="project" value="InterPro"/>
</dbReference>
<feature type="binding site" evidence="6">
    <location>
        <position position="324"/>
    </location>
    <ligand>
        <name>chlorophyll a</name>
        <dbReference type="ChEBI" id="CHEBI:58416"/>
        <label>1</label>
    </ligand>
</feature>
<dbReference type="GO" id="GO:0009535">
    <property type="term" value="C:chloroplast thylakoid membrane"/>
    <property type="evidence" value="ECO:0007669"/>
    <property type="project" value="UniProtKB-SubCell"/>
</dbReference>
<organism evidence="8 9">
    <name type="scientific">Volvox africanus</name>
    <dbReference type="NCBI Taxonomy" id="51714"/>
    <lineage>
        <taxon>Eukaryota</taxon>
        <taxon>Viridiplantae</taxon>
        <taxon>Chlorophyta</taxon>
        <taxon>core chlorophytes</taxon>
        <taxon>Chlorophyceae</taxon>
        <taxon>CS clade</taxon>
        <taxon>Chlamydomonadales</taxon>
        <taxon>Volvocaceae</taxon>
        <taxon>Volvox</taxon>
    </lineage>
</organism>
<keyword evidence="1 6" id="KW-0148">Chlorophyll</keyword>
<dbReference type="PANTHER" id="PTHR21649">
    <property type="entry name" value="CHLOROPHYLL A/B BINDING PROTEIN"/>
    <property type="match status" value="1"/>
</dbReference>
<evidence type="ECO:0000256" key="4">
    <source>
        <dbReference type="ARBA" id="ARBA00022640"/>
    </source>
</evidence>
<dbReference type="EMBL" id="BNCO01000038">
    <property type="protein sequence ID" value="GIL60084.1"/>
    <property type="molecule type" value="Genomic_DNA"/>
</dbReference>
<feature type="binding site" description="axial binding residue" evidence="6">
    <location>
        <position position="204"/>
    </location>
    <ligand>
        <name>chlorophyll b</name>
        <dbReference type="ChEBI" id="CHEBI:61721"/>
        <label>1</label>
    </ligand>
    <ligandPart>
        <name>Mg</name>
        <dbReference type="ChEBI" id="CHEBI:25107"/>
    </ligandPart>
</feature>
<keyword evidence="7" id="KW-0793">Thylakoid</keyword>